<dbReference type="InterPro" id="IPR036236">
    <property type="entry name" value="Znf_C2H2_sf"/>
</dbReference>
<dbReference type="GO" id="GO:0008270">
    <property type="term" value="F:zinc ion binding"/>
    <property type="evidence" value="ECO:0007669"/>
    <property type="project" value="UniProtKB-KW"/>
</dbReference>
<dbReference type="InterPro" id="IPR051574">
    <property type="entry name" value="ZnF_E-box_Homeobox"/>
</dbReference>
<dbReference type="CDD" id="cd00086">
    <property type="entry name" value="homeodomain"/>
    <property type="match status" value="1"/>
</dbReference>
<dbReference type="AlphaFoldDB" id="A0A9P0J1R9"/>
<feature type="region of interest" description="Disordered" evidence="11">
    <location>
        <begin position="81"/>
        <end position="130"/>
    </location>
</feature>
<dbReference type="SMART" id="SM00355">
    <property type="entry name" value="ZnF_C2H2"/>
    <property type="match status" value="6"/>
</dbReference>
<evidence type="ECO:0000256" key="7">
    <source>
        <dbReference type="ARBA" id="ARBA00023242"/>
    </source>
</evidence>
<feature type="region of interest" description="Disordered" evidence="11">
    <location>
        <begin position="753"/>
        <end position="787"/>
    </location>
</feature>
<feature type="compositionally biased region" description="Basic and acidic residues" evidence="11">
    <location>
        <begin position="462"/>
        <end position="494"/>
    </location>
</feature>
<feature type="compositionally biased region" description="Low complexity" evidence="11">
    <location>
        <begin position="753"/>
        <end position="762"/>
    </location>
</feature>
<feature type="region of interest" description="Disordered" evidence="11">
    <location>
        <begin position="447"/>
        <end position="514"/>
    </location>
</feature>
<dbReference type="InterPro" id="IPR013087">
    <property type="entry name" value="Znf_C2H2_type"/>
</dbReference>
<feature type="compositionally biased region" description="Acidic residues" evidence="11">
    <location>
        <begin position="106"/>
        <end position="129"/>
    </location>
</feature>
<protein>
    <recommendedName>
        <fullName evidence="16">Zinc finger protein 1</fullName>
    </recommendedName>
</protein>
<dbReference type="PROSITE" id="PS50071">
    <property type="entry name" value="HOMEOBOX_2"/>
    <property type="match status" value="1"/>
</dbReference>
<feature type="region of interest" description="Disordered" evidence="11">
    <location>
        <begin position="1"/>
        <end position="37"/>
    </location>
</feature>
<feature type="compositionally biased region" description="Pro residues" evidence="11">
    <location>
        <begin position="841"/>
        <end position="851"/>
    </location>
</feature>
<dbReference type="GO" id="GO:0005634">
    <property type="term" value="C:nucleus"/>
    <property type="evidence" value="ECO:0007669"/>
    <property type="project" value="UniProtKB-SubCell"/>
</dbReference>
<evidence type="ECO:0000313" key="14">
    <source>
        <dbReference type="EMBL" id="CAH1725356.1"/>
    </source>
</evidence>
<dbReference type="SUPFAM" id="SSF46689">
    <property type="entry name" value="Homeodomain-like"/>
    <property type="match status" value="1"/>
</dbReference>
<evidence type="ECO:0000256" key="11">
    <source>
        <dbReference type="SAM" id="MobiDB-lite"/>
    </source>
</evidence>
<feature type="domain" description="C2H2-type" evidence="13">
    <location>
        <begin position="236"/>
        <end position="258"/>
    </location>
</feature>
<feature type="DNA-binding region" description="Homeobox" evidence="9">
    <location>
        <begin position="681"/>
        <end position="740"/>
    </location>
</feature>
<evidence type="ECO:0008006" key="16">
    <source>
        <dbReference type="Google" id="ProtNLM"/>
    </source>
</evidence>
<evidence type="ECO:0000256" key="6">
    <source>
        <dbReference type="ARBA" id="ARBA00023125"/>
    </source>
</evidence>
<feature type="compositionally biased region" description="Acidic residues" evidence="11">
    <location>
        <begin position="495"/>
        <end position="511"/>
    </location>
</feature>
<evidence type="ECO:0000259" key="12">
    <source>
        <dbReference type="PROSITE" id="PS50071"/>
    </source>
</evidence>
<evidence type="ECO:0000256" key="1">
    <source>
        <dbReference type="ARBA" id="ARBA00004123"/>
    </source>
</evidence>
<gene>
    <name evidence="14" type="ORF">APHIGO_LOCUS6458</name>
</gene>
<feature type="domain" description="C2H2-type" evidence="13">
    <location>
        <begin position="208"/>
        <end position="235"/>
    </location>
</feature>
<dbReference type="SUPFAM" id="SSF57667">
    <property type="entry name" value="beta-beta-alpha zinc fingers"/>
    <property type="match status" value="3"/>
</dbReference>
<dbReference type="PROSITE" id="PS50157">
    <property type="entry name" value="ZINC_FINGER_C2H2_2"/>
    <property type="match status" value="6"/>
</dbReference>
<reference evidence="14" key="1">
    <citation type="submission" date="2022-02" db="EMBL/GenBank/DDBJ databases">
        <authorList>
            <person name="King R."/>
        </authorList>
    </citation>
    <scope>NUCLEOTIDE SEQUENCE</scope>
</reference>
<reference evidence="14" key="2">
    <citation type="submission" date="2022-10" db="EMBL/GenBank/DDBJ databases">
        <authorList>
            <consortium name="ENA_rothamsted_submissions"/>
            <consortium name="culmorum"/>
            <person name="King R."/>
        </authorList>
    </citation>
    <scope>NUCLEOTIDE SEQUENCE</scope>
</reference>
<dbReference type="FunFam" id="3.30.160.60:FF:000145">
    <property type="entry name" value="Zinc finger protein 574"/>
    <property type="match status" value="2"/>
</dbReference>
<organism evidence="14 15">
    <name type="scientific">Aphis gossypii</name>
    <name type="common">Cotton aphid</name>
    <dbReference type="NCBI Taxonomy" id="80765"/>
    <lineage>
        <taxon>Eukaryota</taxon>
        <taxon>Metazoa</taxon>
        <taxon>Ecdysozoa</taxon>
        <taxon>Arthropoda</taxon>
        <taxon>Hexapoda</taxon>
        <taxon>Insecta</taxon>
        <taxon>Pterygota</taxon>
        <taxon>Neoptera</taxon>
        <taxon>Paraneoptera</taxon>
        <taxon>Hemiptera</taxon>
        <taxon>Sternorrhyncha</taxon>
        <taxon>Aphidomorpha</taxon>
        <taxon>Aphidoidea</taxon>
        <taxon>Aphididae</taxon>
        <taxon>Aphidini</taxon>
        <taxon>Aphis</taxon>
        <taxon>Aphis</taxon>
    </lineage>
</organism>
<dbReference type="Proteomes" id="UP001154329">
    <property type="component" value="Chromosome 2"/>
</dbReference>
<evidence type="ECO:0000313" key="15">
    <source>
        <dbReference type="Proteomes" id="UP001154329"/>
    </source>
</evidence>
<keyword evidence="5" id="KW-0862">Zinc</keyword>
<evidence type="ECO:0000256" key="9">
    <source>
        <dbReference type="PROSITE-ProRule" id="PRU00108"/>
    </source>
</evidence>
<dbReference type="GO" id="GO:0000122">
    <property type="term" value="P:negative regulation of transcription by RNA polymerase II"/>
    <property type="evidence" value="ECO:0007669"/>
    <property type="project" value="UniProtKB-ARBA"/>
</dbReference>
<dbReference type="EMBL" id="OU899035">
    <property type="protein sequence ID" value="CAH1725356.1"/>
    <property type="molecule type" value="Genomic_DNA"/>
</dbReference>
<dbReference type="SMART" id="SM00389">
    <property type="entry name" value="HOX"/>
    <property type="match status" value="1"/>
</dbReference>
<accession>A0A9P0J1R9</accession>
<feature type="region of interest" description="Disordered" evidence="11">
    <location>
        <begin position="330"/>
        <end position="382"/>
    </location>
</feature>
<feature type="compositionally biased region" description="Low complexity" evidence="11">
    <location>
        <begin position="921"/>
        <end position="934"/>
    </location>
</feature>
<name>A0A9P0J1R9_APHGO</name>
<proteinExistence type="predicted"/>
<keyword evidence="7 9" id="KW-0539">Nucleus</keyword>
<dbReference type="Gene3D" id="3.30.160.60">
    <property type="entry name" value="Classic Zinc Finger"/>
    <property type="match status" value="6"/>
</dbReference>
<feature type="domain" description="C2H2-type" evidence="13">
    <location>
        <begin position="295"/>
        <end position="314"/>
    </location>
</feature>
<sequence length="1026" mass="113677">MESLTEDQNRPVELLSPSRGRRKQAKPQRKNVESADCDIVDRQQDMTLCVEQDDEIIINPDTNHNHQPLLSVGTNSKRQFVDSRCQTAEDTKDSSTSANEDCTSRDDEEDMTVNDEDDGTATVKDDDEGERAIKDCDKVPLPGMSLEGLLKDYQDLHHQQQQQQQHLQYCPFCRESFDLGSLKEHLDGGCRARPPSPPSTTVAIAGQYGCLQCNAVFGSRDLLEKHELLHSPNAQVSCKVCNKTFANVYRLQRHMISHDESAVLRKFKCPECEKAFKFKHHLKEHIRIHSGEKPFECSNCGKRFSHSGSYSSHMTSKKCLIINLKMGGRGSQANNRNAAHHQPSNGYPGKRPVPNNNNNNSSNHNNNSIGSSGNSFSPLLPSSTSKYELQAVQQSPSQAQSLTQQSFYHTQPKTSAAAIYFPGLFNTQSKFNIHDLLQPSLMQSAMIKQAQEQEQEQDQEQDQEKQQQDDCCSGDDKNNKTKDDREHNKEHESGGDDFNEEDEADDDDEDKYDNVIDVVSVVKKESEDGGAEDEDAAGEADAAVKKLLETVNVSAVTKQLMMANAAAAAAAALHHQQHQPPPSCGSSGGCPSVTSDSPPYHHGYSMYPNHNNHHHLLNHRAEGLVVKADYSAAASSEACKTTINNNNINNGYDAGSDCYTDDEHRPCTTEEEDSVDQDGRKIRVRSQIADDQLAVLKECYAANPRPKREELSRIADRIGFNVRVVQVWFQNNRARDRREGRLVHMPYSPASAAAHAATVPSAEQPLDLSTKRGRRDDECNSGRGAASNVTMTNKCTIQFKCWTANNRDDCSSSPPASVLQPLQQHCRKTFLGGAYPPPSPTCAAPPLPPPSSHLHHPASHSPIPAVALRHNGSSSPASEKRSWKREYGDWSDMTDEAEDSGCTSQDPDDAVSTGGEAGVLHNNNNNNNKNNNHNTSNGAMAAAVGSPSKKSKPSPVESTEVPDQRPHKCDVCPKAFKHKHHLTEHKRLHSGEKPFQCSKCMKRFSHSGSYSQHMNHRFSYCKPYRE</sequence>
<feature type="region of interest" description="Disordered" evidence="11">
    <location>
        <begin position="841"/>
        <end position="968"/>
    </location>
</feature>
<feature type="compositionally biased region" description="Basic residues" evidence="11">
    <location>
        <begin position="19"/>
        <end position="29"/>
    </location>
</feature>
<dbReference type="PANTHER" id="PTHR24391">
    <property type="entry name" value="HISTONE H4 TRANSCRIPTION FACTOR-RELATED"/>
    <property type="match status" value="1"/>
</dbReference>
<dbReference type="Pfam" id="PF00096">
    <property type="entry name" value="zf-C2H2"/>
    <property type="match status" value="3"/>
</dbReference>
<keyword evidence="3" id="KW-0677">Repeat</keyword>
<feature type="compositionally biased region" description="Polar residues" evidence="11">
    <location>
        <begin position="331"/>
        <end position="345"/>
    </location>
</feature>
<dbReference type="Gene3D" id="1.10.10.60">
    <property type="entry name" value="Homeodomain-like"/>
    <property type="match status" value="1"/>
</dbReference>
<feature type="domain" description="C2H2-type" evidence="13">
    <location>
        <begin position="967"/>
        <end position="994"/>
    </location>
</feature>
<keyword evidence="15" id="KW-1185">Reference proteome</keyword>
<evidence type="ECO:0000256" key="3">
    <source>
        <dbReference type="ARBA" id="ARBA00022737"/>
    </source>
</evidence>
<dbReference type="FunFam" id="3.30.160.60:FF:000013">
    <property type="entry name" value="Putative zinc finger E-box-binding homeobox 2"/>
    <property type="match status" value="2"/>
</dbReference>
<feature type="domain" description="Homeobox" evidence="12">
    <location>
        <begin position="679"/>
        <end position="739"/>
    </location>
</feature>
<dbReference type="PROSITE" id="PS00028">
    <property type="entry name" value="ZINC_FINGER_C2H2_1"/>
    <property type="match status" value="3"/>
</dbReference>
<feature type="domain" description="C2H2-type" evidence="13">
    <location>
        <begin position="995"/>
        <end position="1023"/>
    </location>
</feature>
<evidence type="ECO:0000256" key="2">
    <source>
        <dbReference type="ARBA" id="ARBA00022723"/>
    </source>
</evidence>
<feature type="domain" description="C2H2-type" evidence="13">
    <location>
        <begin position="267"/>
        <end position="294"/>
    </location>
</feature>
<keyword evidence="6 9" id="KW-0238">DNA-binding</keyword>
<comment type="subcellular location">
    <subcellularLocation>
        <location evidence="1 9 10">Nucleus</location>
    </subcellularLocation>
</comment>
<evidence type="ECO:0000256" key="5">
    <source>
        <dbReference type="ARBA" id="ARBA00022833"/>
    </source>
</evidence>
<feature type="compositionally biased region" description="Basic and acidic residues" evidence="11">
    <location>
        <begin position="878"/>
        <end position="888"/>
    </location>
</feature>
<evidence type="ECO:0000256" key="4">
    <source>
        <dbReference type="ARBA" id="ARBA00022771"/>
    </source>
</evidence>
<dbReference type="GO" id="GO:0000981">
    <property type="term" value="F:DNA-binding transcription factor activity, RNA polymerase II-specific"/>
    <property type="evidence" value="ECO:0007669"/>
    <property type="project" value="TreeGrafter"/>
</dbReference>
<evidence type="ECO:0000259" key="13">
    <source>
        <dbReference type="PROSITE" id="PS50157"/>
    </source>
</evidence>
<feature type="compositionally biased region" description="Low complexity" evidence="11">
    <location>
        <begin position="355"/>
        <end position="377"/>
    </location>
</feature>
<dbReference type="InterPro" id="IPR009057">
    <property type="entry name" value="Homeodomain-like_sf"/>
</dbReference>
<dbReference type="PANTHER" id="PTHR24391:SF27">
    <property type="entry name" value="ZINC FINGER PROTEIN 1"/>
    <property type="match status" value="1"/>
</dbReference>
<keyword evidence="4 8" id="KW-0863">Zinc-finger</keyword>
<dbReference type="GO" id="GO:0000978">
    <property type="term" value="F:RNA polymerase II cis-regulatory region sequence-specific DNA binding"/>
    <property type="evidence" value="ECO:0007669"/>
    <property type="project" value="TreeGrafter"/>
</dbReference>
<dbReference type="InterPro" id="IPR001356">
    <property type="entry name" value="HD"/>
</dbReference>
<evidence type="ECO:0000256" key="10">
    <source>
        <dbReference type="RuleBase" id="RU000682"/>
    </source>
</evidence>
<keyword evidence="9 10" id="KW-0371">Homeobox</keyword>
<feature type="region of interest" description="Disordered" evidence="11">
    <location>
        <begin position="573"/>
        <end position="592"/>
    </location>
</feature>
<dbReference type="Pfam" id="PF13894">
    <property type="entry name" value="zf-C2H2_4"/>
    <property type="match status" value="1"/>
</dbReference>
<evidence type="ECO:0000256" key="8">
    <source>
        <dbReference type="PROSITE-ProRule" id="PRU00042"/>
    </source>
</evidence>
<keyword evidence="2" id="KW-0479">Metal-binding</keyword>
<dbReference type="Pfam" id="PF00046">
    <property type="entry name" value="Homeodomain"/>
    <property type="match status" value="1"/>
</dbReference>